<feature type="transmembrane region" description="Helical" evidence="2">
    <location>
        <begin position="252"/>
        <end position="277"/>
    </location>
</feature>
<name>A0ABW1QXH8_9ACTN</name>
<evidence type="ECO:0000256" key="2">
    <source>
        <dbReference type="SAM" id="Phobius"/>
    </source>
</evidence>
<accession>A0ABW1QXH8</accession>
<protein>
    <submittedName>
        <fullName evidence="3">Uncharacterized protein</fullName>
    </submittedName>
</protein>
<proteinExistence type="predicted"/>
<gene>
    <name evidence="3" type="ORF">ACFPWU_06085</name>
</gene>
<feature type="transmembrane region" description="Helical" evidence="2">
    <location>
        <begin position="148"/>
        <end position="170"/>
    </location>
</feature>
<evidence type="ECO:0000313" key="4">
    <source>
        <dbReference type="Proteomes" id="UP001596098"/>
    </source>
</evidence>
<evidence type="ECO:0000313" key="3">
    <source>
        <dbReference type="EMBL" id="MFC6153234.1"/>
    </source>
</evidence>
<feature type="transmembrane region" description="Helical" evidence="2">
    <location>
        <begin position="30"/>
        <end position="50"/>
    </location>
</feature>
<feature type="transmembrane region" description="Helical" evidence="2">
    <location>
        <begin position="367"/>
        <end position="386"/>
    </location>
</feature>
<dbReference type="EMBL" id="JBHSQI010000003">
    <property type="protein sequence ID" value="MFC6153234.1"/>
    <property type="molecule type" value="Genomic_DNA"/>
</dbReference>
<feature type="transmembrane region" description="Helical" evidence="2">
    <location>
        <begin position="571"/>
        <end position="593"/>
    </location>
</feature>
<sequence>MSPDLDPTSNPAVTSSPPGSARRQGGWWPVWIEIAVALAVVVVVLGPVVLRSGFVLVGDMVFVPDQPWKDAWTGADGGVPRAVPADAVVSVLSGLIGGELLQMLVLAVPLVAGFLGMTRLTAGLPLVARLAGGLCFVWNPYVHERLAIGHWGLLCGYAALPWVALAVVRLRDSDLGSHLGRRFTAVLVASLLVAGWSSPTGALLTLGVAGALGWGRPRLLGLSVVVWTVVNLPWLLPAVLNGAEQLPADRFGVTAFASAADTPWGVLGSLFTFGGIWKSVVWPDVRGEWLFAVVALTVSLIAVLGLWLGHRAGPGGRVLPRTAAWVLGGAGLALAGLGSWEHSRPVVEWVVVSMPGGGLLRDGQKWVAWWVLVASVGFASAVARAVRWASRAGSEVGVTTGLCLLLLPVMALPTMALGLGGFLAAAEYPDDWDTVRAEMERRVGDADTVIALPFSTYRQFDWNARAVLDPASRYFPGTSVTDDSLIVPGGTVGGESAVAAQVRAARTSEELTEVLAAAGVRWVLVHRSSTSALLPEGTRRVVETRQLDLLEMPAAEGVAPSSGGAGKGWRAPLYGVVDLTVLCGSLILVICGLTSKKASPGTV</sequence>
<feature type="transmembrane region" description="Helical" evidence="2">
    <location>
        <begin position="322"/>
        <end position="340"/>
    </location>
</feature>
<reference evidence="4" key="1">
    <citation type="journal article" date="2019" name="Int. J. Syst. Evol. Microbiol.">
        <title>The Global Catalogue of Microorganisms (GCM) 10K type strain sequencing project: providing services to taxonomists for standard genome sequencing and annotation.</title>
        <authorList>
            <consortium name="The Broad Institute Genomics Platform"/>
            <consortium name="The Broad Institute Genome Sequencing Center for Infectious Disease"/>
            <person name="Wu L."/>
            <person name="Ma J."/>
        </authorList>
    </citation>
    <scope>NUCLEOTIDE SEQUENCE [LARGE SCALE GENOMIC DNA]</scope>
    <source>
        <strain evidence="4">DFY28</strain>
    </source>
</reference>
<keyword evidence="2" id="KW-0812">Transmembrane</keyword>
<keyword evidence="2" id="KW-0472">Membrane</keyword>
<feature type="transmembrane region" description="Helical" evidence="2">
    <location>
        <begin position="100"/>
        <end position="117"/>
    </location>
</feature>
<dbReference type="Proteomes" id="UP001596098">
    <property type="component" value="Unassembled WGS sequence"/>
</dbReference>
<comment type="caution">
    <text evidence="3">The sequence shown here is derived from an EMBL/GenBank/DDBJ whole genome shotgun (WGS) entry which is preliminary data.</text>
</comment>
<keyword evidence="4" id="KW-1185">Reference proteome</keyword>
<feature type="transmembrane region" description="Helical" evidence="2">
    <location>
        <begin position="219"/>
        <end position="240"/>
    </location>
</feature>
<feature type="transmembrane region" description="Helical" evidence="2">
    <location>
        <begin position="398"/>
        <end position="426"/>
    </location>
</feature>
<feature type="compositionally biased region" description="Polar residues" evidence="1">
    <location>
        <begin position="7"/>
        <end position="18"/>
    </location>
</feature>
<feature type="transmembrane region" description="Helical" evidence="2">
    <location>
        <begin position="289"/>
        <end position="310"/>
    </location>
</feature>
<evidence type="ECO:0000256" key="1">
    <source>
        <dbReference type="SAM" id="MobiDB-lite"/>
    </source>
</evidence>
<organism evidence="3 4">
    <name type="scientific">Nocardioides yefusunii</name>
    <dbReference type="NCBI Taxonomy" id="2500546"/>
    <lineage>
        <taxon>Bacteria</taxon>
        <taxon>Bacillati</taxon>
        <taxon>Actinomycetota</taxon>
        <taxon>Actinomycetes</taxon>
        <taxon>Propionibacteriales</taxon>
        <taxon>Nocardioidaceae</taxon>
        <taxon>Nocardioides</taxon>
    </lineage>
</organism>
<feature type="transmembrane region" description="Helical" evidence="2">
    <location>
        <begin position="182"/>
        <end position="199"/>
    </location>
</feature>
<feature type="region of interest" description="Disordered" evidence="1">
    <location>
        <begin position="1"/>
        <end position="24"/>
    </location>
</feature>
<keyword evidence="2" id="KW-1133">Transmembrane helix</keyword>
<dbReference type="RefSeq" id="WP_128221089.1">
    <property type="nucleotide sequence ID" value="NZ_CP034929.1"/>
</dbReference>